<keyword evidence="3" id="KW-1185">Reference proteome</keyword>
<reference evidence="2 3" key="1">
    <citation type="submission" date="2023-03" db="EMBL/GenBank/DDBJ databases">
        <title>Novel Species.</title>
        <authorList>
            <person name="Ma S."/>
        </authorList>
    </citation>
    <scope>NUCLEOTIDE SEQUENCE [LARGE SCALE GENOMIC DNA]</scope>
    <source>
        <strain evidence="2 3">LIND6LT2</strain>
    </source>
</reference>
<organism evidence="2 3">
    <name type="scientific">Defluviitalea saccharophila</name>
    <dbReference type="NCBI Taxonomy" id="879970"/>
    <lineage>
        <taxon>Bacteria</taxon>
        <taxon>Bacillati</taxon>
        <taxon>Bacillota</taxon>
        <taxon>Clostridia</taxon>
        <taxon>Lachnospirales</taxon>
        <taxon>Defluviitaleaceae</taxon>
        <taxon>Defluviitalea</taxon>
    </lineage>
</organism>
<proteinExistence type="predicted"/>
<evidence type="ECO:0000256" key="1">
    <source>
        <dbReference type="SAM" id="SignalP"/>
    </source>
</evidence>
<sequence>MRKFTSRFSVLFFAVLLSLTSLVPVNAKVASDKKYDGNNQVYVIDEIVTSTEDNPYHIKLEDGKVMYFRNKNDFNKYLNSRKSSKLGDMVILSGYTYDSVVLSEKYEGMLWIGYHSYTPDWSMADNYTLSAGKTWSANGSYEYKGFTVDTGFSYQTSVSISYPADPTRWSKLGAYGDFTFQYVKLVEKYYGMPTGNEYYTVIKITHNRYIKTVYK</sequence>
<keyword evidence="1" id="KW-0732">Signal</keyword>
<evidence type="ECO:0000313" key="2">
    <source>
        <dbReference type="EMBL" id="WZL69834.1"/>
    </source>
</evidence>
<feature type="chain" id="PRO_5046135349" evidence="1">
    <location>
        <begin position="28"/>
        <end position="215"/>
    </location>
</feature>
<dbReference type="EMBL" id="CP121687">
    <property type="protein sequence ID" value="WZL69834.1"/>
    <property type="molecule type" value="Genomic_DNA"/>
</dbReference>
<evidence type="ECO:0000313" key="3">
    <source>
        <dbReference type="Proteomes" id="UP001486565"/>
    </source>
</evidence>
<feature type="signal peptide" evidence="1">
    <location>
        <begin position="1"/>
        <end position="27"/>
    </location>
</feature>
<protein>
    <submittedName>
        <fullName evidence="2">Uncharacterized protein</fullName>
    </submittedName>
</protein>
<dbReference type="RefSeq" id="WP_341876822.1">
    <property type="nucleotide sequence ID" value="NZ_CP121687.1"/>
</dbReference>
<gene>
    <name evidence="2" type="ORF">QBE51_13835</name>
</gene>
<name>A0ABZ2Y5D5_9FIRM</name>
<dbReference type="Proteomes" id="UP001486565">
    <property type="component" value="Chromosome"/>
</dbReference>
<accession>A0ABZ2Y5D5</accession>